<dbReference type="EMBL" id="JMZZ02000156">
    <property type="protein sequence ID" value="KFX73895.1"/>
    <property type="molecule type" value="Genomic_DNA"/>
</dbReference>
<name>A0A0I9S7V5_BACFG</name>
<dbReference type="RefSeq" id="WP_044301084.1">
    <property type="nucleotide sequence ID" value="NZ_CAEUHN010000012.1"/>
</dbReference>
<reference evidence="1" key="1">
    <citation type="book" date="2014" name="THE 24TH EUROPEAN CONGRESS OF CLINICAL MICROBIOLOGY AND INFECTIOUS DISEASES" publisher="ECCMID 2014" city="Barcelona, Spain">
        <title>Identification of resistance genes in three multidrug-resistant Bacteroides fragilis isolates by whole genome sequencing.</title>
        <editorList>
            <person name="Unknown"/>
            <person name="A."/>
        </editorList>
        <authorList>
            <person name="Sydenham T.V."/>
            <person name="Hasman H."/>
            <person name="Wang M."/>
            <person name="Soki J."/>
            <person name="Nagy E."/>
            <person name="Justesen U.S."/>
        </authorList>
    </citation>
    <scope>NUCLEOTIDE SEQUENCE</scope>
    <source>
        <strain evidence="1">DCMOUH0018B</strain>
    </source>
</reference>
<protein>
    <submittedName>
        <fullName evidence="1">Uncharacterized protein</fullName>
    </submittedName>
</protein>
<reference evidence="1" key="2">
    <citation type="submission" date="2014-07" db="EMBL/GenBank/DDBJ databases">
        <title>Genetics and epidemiology of antimicrobial resistance in B. fragilis group.</title>
        <authorList>
            <person name="Sydenham T.V."/>
            <person name="Hasman H."/>
            <person name="Kemp M."/>
            <person name="Justesen U.S."/>
        </authorList>
    </citation>
    <scope>NUCLEOTIDE SEQUENCE [LARGE SCALE GENOMIC DNA]</scope>
    <source>
        <strain evidence="1">DCMOUH0018B</strain>
    </source>
</reference>
<dbReference type="AlphaFoldDB" id="A0A0I9S7V5"/>
<sequence length="89" mass="10279">MDEHFKKRYGVYDGIDTGTFKHIPEISCYNNNYYIGLKREGSVTNDLIFAHSDDDNLTEYYIVNGNSVTYIGYEFTNEGLLNLSDVEFT</sequence>
<accession>A0A0I9S7V5</accession>
<proteinExistence type="predicted"/>
<dbReference type="PATRIC" id="fig|817.53.peg.3266"/>
<comment type="caution">
    <text evidence="1">The sequence shown here is derived from an EMBL/GenBank/DDBJ whole genome shotgun (WGS) entry which is preliminary data.</text>
</comment>
<organism evidence="1">
    <name type="scientific">Bacteroides fragilis</name>
    <dbReference type="NCBI Taxonomy" id="817"/>
    <lineage>
        <taxon>Bacteria</taxon>
        <taxon>Pseudomonadati</taxon>
        <taxon>Bacteroidota</taxon>
        <taxon>Bacteroidia</taxon>
        <taxon>Bacteroidales</taxon>
        <taxon>Bacteroidaceae</taxon>
        <taxon>Bacteroides</taxon>
    </lineage>
</organism>
<gene>
    <name evidence="1" type="ORF">EE52_0215825</name>
</gene>
<evidence type="ECO:0000313" key="1">
    <source>
        <dbReference type="EMBL" id="KFX73895.1"/>
    </source>
</evidence>